<feature type="transmembrane region" description="Helical" evidence="6">
    <location>
        <begin position="74"/>
        <end position="94"/>
    </location>
</feature>
<dbReference type="InterPro" id="IPR026749">
    <property type="entry name" value="Tmem135"/>
</dbReference>
<name>A0A7M5V4Q3_9CNID</name>
<dbReference type="GO" id="GO:0012505">
    <property type="term" value="C:endomembrane system"/>
    <property type="evidence" value="ECO:0007669"/>
    <property type="project" value="UniProtKB-SubCell"/>
</dbReference>
<dbReference type="PANTHER" id="PTHR12459">
    <property type="entry name" value="TRANSMEMBRANE PROTEIN 135-RELATED"/>
    <property type="match status" value="1"/>
</dbReference>
<dbReference type="Proteomes" id="UP000594262">
    <property type="component" value="Unplaced"/>
</dbReference>
<dbReference type="PANTHER" id="PTHR12459:SF15">
    <property type="entry name" value="TRANSMEMBRANE PROTEIN 135"/>
    <property type="match status" value="1"/>
</dbReference>
<evidence type="ECO:0000313" key="8">
    <source>
        <dbReference type="EnsemblMetazoa" id="CLYHEMP003374.1"/>
    </source>
</evidence>
<evidence type="ECO:0000256" key="1">
    <source>
        <dbReference type="ARBA" id="ARBA00004127"/>
    </source>
</evidence>
<feature type="transmembrane region" description="Helical" evidence="6">
    <location>
        <begin position="100"/>
        <end position="117"/>
    </location>
</feature>
<evidence type="ECO:0000256" key="6">
    <source>
        <dbReference type="SAM" id="Phobius"/>
    </source>
</evidence>
<keyword evidence="3 6" id="KW-0812">Transmembrane</keyword>
<dbReference type="Pfam" id="PF15982">
    <property type="entry name" value="TMEM135_C_rich"/>
    <property type="match status" value="1"/>
</dbReference>
<keyword evidence="9" id="KW-1185">Reference proteome</keyword>
<proteinExistence type="inferred from homology"/>
<dbReference type="EnsemblMetazoa" id="CLYHEMT003374.1">
    <property type="protein sequence ID" value="CLYHEMP003374.1"/>
    <property type="gene ID" value="CLYHEMG003374"/>
</dbReference>
<dbReference type="InterPro" id="IPR031926">
    <property type="entry name" value="TMEM135_N"/>
</dbReference>
<dbReference type="OrthoDB" id="291792at2759"/>
<feature type="transmembrane region" description="Helical" evidence="6">
    <location>
        <begin position="28"/>
        <end position="53"/>
    </location>
</feature>
<dbReference type="RefSeq" id="XP_066920429.1">
    <property type="nucleotide sequence ID" value="XM_067064328.1"/>
</dbReference>
<evidence type="ECO:0000256" key="2">
    <source>
        <dbReference type="ARBA" id="ARBA00008924"/>
    </source>
</evidence>
<dbReference type="GeneID" id="136807718"/>
<evidence type="ECO:0000256" key="3">
    <source>
        <dbReference type="ARBA" id="ARBA00022692"/>
    </source>
</evidence>
<reference evidence="8" key="1">
    <citation type="submission" date="2021-01" db="UniProtKB">
        <authorList>
            <consortium name="EnsemblMetazoa"/>
        </authorList>
    </citation>
    <scope>IDENTIFICATION</scope>
</reference>
<evidence type="ECO:0000256" key="4">
    <source>
        <dbReference type="ARBA" id="ARBA00022989"/>
    </source>
</evidence>
<evidence type="ECO:0000259" key="7">
    <source>
        <dbReference type="Pfam" id="PF15982"/>
    </source>
</evidence>
<keyword evidence="5 6" id="KW-0472">Membrane</keyword>
<keyword evidence="4 6" id="KW-1133">Transmembrane helix</keyword>
<dbReference type="AlphaFoldDB" id="A0A7M5V4Q3"/>
<comment type="similarity">
    <text evidence="2">Belongs to the TMEM135 family.</text>
</comment>
<sequence length="398" mass="44594">MPSIFSKFTDVQCDVAGHTWDKSCRGSAFSILINCLKYALSVYVPLYTASALLNRKGKIYFMKKLYMEIAQSSAFLAANGFFMVVFFCLVRKILGGYYPWSAGFLPGCLSSFVAISIERKSRRGALAVYMLNTAFDTIFNMLKHHGLAKDVPFGEVIIFAAAASALGYMYRTKNLPDGFIKSIIQKGDVRKIKQTMIVTRSIDESRLHFELSAKLAGKSFVVGYGIQTAYNFLMFLVKSKKSIGAFKRALISMDSLRLGGFCGSLVFLYNTIEKLLDRINKGKEGMNSAIAGAVAGCSMVLQRSSYISLYVLSKTLELFYMNGIQKGQFPYIKHFDTILYTLCTGLMFHGAILQPTYLKPTYWNFLIKLTGKRFGDINRKYWDVLGYDSSLSPESIGR</sequence>
<feature type="domain" description="Transmembrane protein 135 N-terminal" evidence="7">
    <location>
        <begin position="12"/>
        <end position="141"/>
    </location>
</feature>
<accession>A0A7M5V4Q3</accession>
<evidence type="ECO:0000313" key="9">
    <source>
        <dbReference type="Proteomes" id="UP000594262"/>
    </source>
</evidence>
<evidence type="ECO:0000256" key="5">
    <source>
        <dbReference type="ARBA" id="ARBA00023136"/>
    </source>
</evidence>
<organism evidence="8 9">
    <name type="scientific">Clytia hemisphaerica</name>
    <dbReference type="NCBI Taxonomy" id="252671"/>
    <lineage>
        <taxon>Eukaryota</taxon>
        <taxon>Metazoa</taxon>
        <taxon>Cnidaria</taxon>
        <taxon>Hydrozoa</taxon>
        <taxon>Hydroidolina</taxon>
        <taxon>Leptothecata</taxon>
        <taxon>Obeliida</taxon>
        <taxon>Clytiidae</taxon>
        <taxon>Clytia</taxon>
    </lineage>
</organism>
<comment type="subcellular location">
    <subcellularLocation>
        <location evidence="1">Endomembrane system</location>
        <topology evidence="1">Multi-pass membrane protein</topology>
    </subcellularLocation>
</comment>
<protein>
    <recommendedName>
        <fullName evidence="7">Transmembrane protein 135 N-terminal domain-containing protein</fullName>
    </recommendedName>
</protein>